<name>A0ABD2AGT5_VESSQ</name>
<protein>
    <submittedName>
        <fullName evidence="1">Uncharacterized protein</fullName>
    </submittedName>
</protein>
<proteinExistence type="predicted"/>
<organism evidence="1 2">
    <name type="scientific">Vespula squamosa</name>
    <name type="common">Southern yellow jacket</name>
    <name type="synonym">Wasp</name>
    <dbReference type="NCBI Taxonomy" id="30214"/>
    <lineage>
        <taxon>Eukaryota</taxon>
        <taxon>Metazoa</taxon>
        <taxon>Ecdysozoa</taxon>
        <taxon>Arthropoda</taxon>
        <taxon>Hexapoda</taxon>
        <taxon>Insecta</taxon>
        <taxon>Pterygota</taxon>
        <taxon>Neoptera</taxon>
        <taxon>Endopterygota</taxon>
        <taxon>Hymenoptera</taxon>
        <taxon>Apocrita</taxon>
        <taxon>Aculeata</taxon>
        <taxon>Vespoidea</taxon>
        <taxon>Vespidae</taxon>
        <taxon>Vespinae</taxon>
        <taxon>Vespula</taxon>
    </lineage>
</organism>
<dbReference type="Proteomes" id="UP001607302">
    <property type="component" value="Unassembled WGS sequence"/>
</dbReference>
<gene>
    <name evidence="1" type="ORF">V1478_011063</name>
</gene>
<accession>A0ABD2AGT5</accession>
<keyword evidence="2" id="KW-1185">Reference proteome</keyword>
<dbReference type="EMBL" id="JAUDFV010000149">
    <property type="protein sequence ID" value="KAL2719601.1"/>
    <property type="molecule type" value="Genomic_DNA"/>
</dbReference>
<dbReference type="AlphaFoldDB" id="A0ABD2AGT5"/>
<sequence length="154" mass="17945">MVPVRCNPCHGMCWNRVAMSRAAPWKTRLRMVVDVARRMVMVMVVVGKGEEERKQVNWKEKTIRRVGTRVRKRAGETKVGQWPGHVEKNGAQRARHRHTVLLIATSTQPPPSARLYPFRKRFAMLRPPRPRPMFLVFSRFRLLSTPSQPPRLQS</sequence>
<evidence type="ECO:0000313" key="1">
    <source>
        <dbReference type="EMBL" id="KAL2719601.1"/>
    </source>
</evidence>
<reference evidence="1 2" key="1">
    <citation type="journal article" date="2024" name="Ann. Entomol. Soc. Am.">
        <title>Genomic analyses of the southern and eastern yellowjacket wasps (Hymenoptera: Vespidae) reveal evolutionary signatures of social life.</title>
        <authorList>
            <person name="Catto M.A."/>
            <person name="Caine P.B."/>
            <person name="Orr S.E."/>
            <person name="Hunt B.G."/>
            <person name="Goodisman M.A.D."/>
        </authorList>
    </citation>
    <scope>NUCLEOTIDE SEQUENCE [LARGE SCALE GENOMIC DNA]</scope>
    <source>
        <strain evidence="1">233</strain>
        <tissue evidence="1">Head and thorax</tissue>
    </source>
</reference>
<comment type="caution">
    <text evidence="1">The sequence shown here is derived from an EMBL/GenBank/DDBJ whole genome shotgun (WGS) entry which is preliminary data.</text>
</comment>
<evidence type="ECO:0000313" key="2">
    <source>
        <dbReference type="Proteomes" id="UP001607302"/>
    </source>
</evidence>